<dbReference type="InterPro" id="IPR036804">
    <property type="entry name" value="CheR_N_sf"/>
</dbReference>
<dbReference type="GO" id="GO:0006355">
    <property type="term" value="P:regulation of DNA-templated transcription"/>
    <property type="evidence" value="ECO:0007669"/>
    <property type="project" value="InterPro"/>
</dbReference>
<dbReference type="Pfam" id="PF00989">
    <property type="entry name" value="PAS"/>
    <property type="match status" value="1"/>
</dbReference>
<evidence type="ECO:0000259" key="7">
    <source>
        <dbReference type="PROSITE" id="PS50112"/>
    </source>
</evidence>
<dbReference type="CDD" id="cd00130">
    <property type="entry name" value="PAS"/>
    <property type="match status" value="2"/>
</dbReference>
<dbReference type="Pfam" id="PF03705">
    <property type="entry name" value="CheR_N"/>
    <property type="match status" value="1"/>
</dbReference>
<dbReference type="InterPro" id="IPR050903">
    <property type="entry name" value="Bact_Chemotaxis_MeTrfase"/>
</dbReference>
<dbReference type="PANTHER" id="PTHR24422">
    <property type="entry name" value="CHEMOTAXIS PROTEIN METHYLTRANSFERASE"/>
    <property type="match status" value="1"/>
</dbReference>
<dbReference type="InterPro" id="IPR013656">
    <property type="entry name" value="PAS_4"/>
</dbReference>
<dbReference type="AlphaFoldDB" id="A0A563ET86"/>
<keyword evidence="3" id="KW-0489">Methyltransferase</keyword>
<feature type="domain" description="PAS" evidence="7">
    <location>
        <begin position="521"/>
        <end position="569"/>
    </location>
</feature>
<dbReference type="GO" id="GO:0032259">
    <property type="term" value="P:methylation"/>
    <property type="evidence" value="ECO:0007669"/>
    <property type="project" value="UniProtKB-KW"/>
</dbReference>
<evidence type="ECO:0000259" key="9">
    <source>
        <dbReference type="PROSITE" id="PS50123"/>
    </source>
</evidence>
<keyword evidence="4" id="KW-0808">Transferase</keyword>
<organism evidence="10 11">
    <name type="scientific">Lentzea tibetensis</name>
    <dbReference type="NCBI Taxonomy" id="2591470"/>
    <lineage>
        <taxon>Bacteria</taxon>
        <taxon>Bacillati</taxon>
        <taxon>Actinomycetota</taxon>
        <taxon>Actinomycetes</taxon>
        <taxon>Pseudonocardiales</taxon>
        <taxon>Pseudonocardiaceae</taxon>
        <taxon>Lentzea</taxon>
    </lineage>
</organism>
<dbReference type="PROSITE" id="PS50123">
    <property type="entry name" value="CHER"/>
    <property type="match status" value="1"/>
</dbReference>
<dbReference type="Pfam" id="PF01739">
    <property type="entry name" value="CheR"/>
    <property type="match status" value="1"/>
</dbReference>
<keyword evidence="6" id="KW-0175">Coiled coil</keyword>
<dbReference type="SUPFAM" id="SSF47757">
    <property type="entry name" value="Chemotaxis receptor methyltransferase CheR, N-terminal domain"/>
    <property type="match status" value="1"/>
</dbReference>
<keyword evidence="5" id="KW-0949">S-adenosyl-L-methionine</keyword>
<dbReference type="CDD" id="cd02440">
    <property type="entry name" value="AdoMet_MTases"/>
    <property type="match status" value="1"/>
</dbReference>
<proteinExistence type="predicted"/>
<evidence type="ECO:0000256" key="4">
    <source>
        <dbReference type="ARBA" id="ARBA00022679"/>
    </source>
</evidence>
<evidence type="ECO:0000256" key="5">
    <source>
        <dbReference type="ARBA" id="ARBA00022691"/>
    </source>
</evidence>
<dbReference type="RefSeq" id="WP_146353119.1">
    <property type="nucleotide sequence ID" value="NZ_VOBR01000010.1"/>
</dbReference>
<comment type="caution">
    <text evidence="10">The sequence shown here is derived from an EMBL/GenBank/DDBJ whole genome shotgun (WGS) entry which is preliminary data.</text>
</comment>
<dbReference type="InterPro" id="IPR013767">
    <property type="entry name" value="PAS_fold"/>
</dbReference>
<evidence type="ECO:0000259" key="8">
    <source>
        <dbReference type="PROSITE" id="PS50113"/>
    </source>
</evidence>
<dbReference type="InterPro" id="IPR000780">
    <property type="entry name" value="CheR_MeTrfase"/>
</dbReference>
<dbReference type="Proteomes" id="UP000316639">
    <property type="component" value="Unassembled WGS sequence"/>
</dbReference>
<reference evidence="10 11" key="1">
    <citation type="submission" date="2019-07" db="EMBL/GenBank/DDBJ databases">
        <title>Lentzea xizangensis sp. nov., isolated from Qinghai-Tibetan Plateau Soils.</title>
        <authorList>
            <person name="Huang J."/>
        </authorList>
    </citation>
    <scope>NUCLEOTIDE SEQUENCE [LARGE SCALE GENOMIC DNA]</scope>
    <source>
        <strain evidence="10 11">FXJ1.1311</strain>
    </source>
</reference>
<dbReference type="PANTHER" id="PTHR24422:SF10">
    <property type="entry name" value="CHEMOTAXIS PROTEIN METHYLTRANSFERASE 2"/>
    <property type="match status" value="1"/>
</dbReference>
<dbReference type="SMART" id="SM00091">
    <property type="entry name" value="PAS"/>
    <property type="match status" value="2"/>
</dbReference>
<dbReference type="NCBIfam" id="TIGR00229">
    <property type="entry name" value="sensory_box"/>
    <property type="match status" value="2"/>
</dbReference>
<dbReference type="SMART" id="SM00138">
    <property type="entry name" value="MeTrc"/>
    <property type="match status" value="1"/>
</dbReference>
<evidence type="ECO:0000313" key="11">
    <source>
        <dbReference type="Proteomes" id="UP000316639"/>
    </source>
</evidence>
<protein>
    <recommendedName>
        <fullName evidence="2">protein-glutamate O-methyltransferase</fullName>
        <ecNumber evidence="2">2.1.1.80</ecNumber>
    </recommendedName>
</protein>
<dbReference type="InterPro" id="IPR035965">
    <property type="entry name" value="PAS-like_dom_sf"/>
</dbReference>
<feature type="domain" description="PAC" evidence="8">
    <location>
        <begin position="391"/>
        <end position="443"/>
    </location>
</feature>
<accession>A0A563ET86</accession>
<evidence type="ECO:0000313" key="10">
    <source>
        <dbReference type="EMBL" id="TWP50870.1"/>
    </source>
</evidence>
<dbReference type="InterPro" id="IPR000700">
    <property type="entry name" value="PAS-assoc_C"/>
</dbReference>
<evidence type="ECO:0000256" key="2">
    <source>
        <dbReference type="ARBA" id="ARBA00012534"/>
    </source>
</evidence>
<evidence type="ECO:0000256" key="6">
    <source>
        <dbReference type="SAM" id="Coils"/>
    </source>
</evidence>
<dbReference type="InterPro" id="IPR022642">
    <property type="entry name" value="CheR_C"/>
</dbReference>
<dbReference type="InterPro" id="IPR029063">
    <property type="entry name" value="SAM-dependent_MTases_sf"/>
</dbReference>
<feature type="coiled-coil region" evidence="6">
    <location>
        <begin position="431"/>
        <end position="514"/>
    </location>
</feature>
<dbReference type="Gene3D" id="3.40.50.150">
    <property type="entry name" value="Vaccinia Virus protein VP39"/>
    <property type="match status" value="1"/>
</dbReference>
<dbReference type="InterPro" id="IPR022641">
    <property type="entry name" value="CheR_N"/>
</dbReference>
<dbReference type="Gene3D" id="1.10.155.10">
    <property type="entry name" value="Chemotaxis receptor methyltransferase CheR, N-terminal domain"/>
    <property type="match status" value="1"/>
</dbReference>
<gene>
    <name evidence="10" type="ORF">FKR81_17435</name>
</gene>
<dbReference type="Pfam" id="PF08448">
    <property type="entry name" value="PAS_4"/>
    <property type="match status" value="1"/>
</dbReference>
<evidence type="ECO:0000256" key="3">
    <source>
        <dbReference type="ARBA" id="ARBA00022603"/>
    </source>
</evidence>
<keyword evidence="11" id="KW-1185">Reference proteome</keyword>
<dbReference type="PROSITE" id="PS50113">
    <property type="entry name" value="PAC"/>
    <property type="match status" value="1"/>
</dbReference>
<dbReference type="Gene3D" id="3.30.450.20">
    <property type="entry name" value="PAS domain"/>
    <property type="match status" value="2"/>
</dbReference>
<feature type="domain" description="CheR-type methyltransferase" evidence="9">
    <location>
        <begin position="20"/>
        <end position="292"/>
    </location>
</feature>
<dbReference type="SUPFAM" id="SSF55785">
    <property type="entry name" value="PYP-like sensor domain (PAS domain)"/>
    <property type="match status" value="2"/>
</dbReference>
<dbReference type="PRINTS" id="PR00996">
    <property type="entry name" value="CHERMTFRASE"/>
</dbReference>
<dbReference type="Gene3D" id="1.10.287.620">
    <property type="entry name" value="Helix Hairpins"/>
    <property type="match status" value="1"/>
</dbReference>
<comment type="catalytic activity">
    <reaction evidence="1">
        <text>L-glutamyl-[protein] + S-adenosyl-L-methionine = [protein]-L-glutamate 5-O-methyl ester + S-adenosyl-L-homocysteine</text>
        <dbReference type="Rhea" id="RHEA:24452"/>
        <dbReference type="Rhea" id="RHEA-COMP:10208"/>
        <dbReference type="Rhea" id="RHEA-COMP:10311"/>
        <dbReference type="ChEBI" id="CHEBI:29973"/>
        <dbReference type="ChEBI" id="CHEBI:57856"/>
        <dbReference type="ChEBI" id="CHEBI:59789"/>
        <dbReference type="ChEBI" id="CHEBI:82795"/>
        <dbReference type="EC" id="2.1.1.80"/>
    </reaction>
</comment>
<dbReference type="EMBL" id="VOBR01000010">
    <property type="protein sequence ID" value="TWP50870.1"/>
    <property type="molecule type" value="Genomic_DNA"/>
</dbReference>
<dbReference type="PROSITE" id="PS50112">
    <property type="entry name" value="PAS"/>
    <property type="match status" value="1"/>
</dbReference>
<dbReference type="OrthoDB" id="9816309at2"/>
<sequence length="636" mass="72325">MGARSCGRYSPFREPSNFLPVTDHLPAPDDEFEDVLQHLKESRGFDFTGYKRTSLMRRVRHRMAQVGIEAYPDYIDHLQVNADEFDALFNTILINVTGFFRDPEAWEHLREHVVPQLLDGHGLEDPVRVWSAGCASGEEAYTLAMVLAEALGTDRFRQQVKIYATDVDDEALAHARHASYVERDLQSVPPELQTKYFEQQNGRYVFRKDLRRSVIFGRNDLVQDAPISRIDLLLCRNTLMYFNQETQAKILGRFHFALVPQGVLFLGKAEMLLSHSRIFDPIDLKRRIFRKAPSGPGTTTHFVTQAFAHDRRVEVGPLDQLREHAFSASPVAQVVVSAEDIIALVNKQAETVFGLSAKDVGRPLRDLDLSYRPVELRGYVEQARVERKSLRIKEVEWQRSPGESLWFEIHVNPLIDHDNGILGVSIVFRDVTSARRLLDDLEYANRQLESAYEELQSTNEELETTNEELQSTVEELETTNEELQSTNEELETMNEELQSTNDELQTINDALRDRSSELDQVNEFLESILTSLRAGVIVLDLEMRVLAWNRGAEELWGVRRDEAEGEHLLNIDAGLPLAELRPVVRQALSDPAFMTDVRLPAVNRRGRAVTIRAVCSSLRANDGSPSGAILVMEQLP</sequence>
<dbReference type="InterPro" id="IPR000014">
    <property type="entry name" value="PAS"/>
</dbReference>
<evidence type="ECO:0000256" key="1">
    <source>
        <dbReference type="ARBA" id="ARBA00001541"/>
    </source>
</evidence>
<dbReference type="GO" id="GO:0008983">
    <property type="term" value="F:protein-glutamate O-methyltransferase activity"/>
    <property type="evidence" value="ECO:0007669"/>
    <property type="project" value="UniProtKB-EC"/>
</dbReference>
<name>A0A563ET86_9PSEU</name>
<dbReference type="SUPFAM" id="SSF53335">
    <property type="entry name" value="S-adenosyl-L-methionine-dependent methyltransferases"/>
    <property type="match status" value="1"/>
</dbReference>
<dbReference type="EC" id="2.1.1.80" evidence="2"/>